<sequence>MTSTLIRRILKFGAKLQDQLLKQQSRHASINTIQHYFPAPKKGEHIIDSPFGQLSYPEMPIHEYVWETLQSYSHMIATECGVTGRKYTYAQARDYSSYIARSLLDMGLKPGDVLAIILPNLPESPIAFLGCLEAGIVITSVNPIYTVGVFQQIIPVILPMYHIYGMVTVMLSKMTTGGKLITLPKFTPESYVRVLERNPVTELMLVPPIVLFLTSSKLVKKHFLDHVTYITSGAAPLSDTDVERFYEKFSIARDKLKFRQGYGMTESSPVSLYEKTGTKYSSIGRPICGCQARLVDPITKKDVTTPRQTGELWIRGPHVMKGYLNNQKATEETLQDGWLLTGDIAYFDEDSDFFITDRLKELIKVKGFQVAPAELEALIRTHPNVEEAGVVGIPDDRSGEVPMAFVVLKEKGATKAEEIQDFVKGKVSEFKELRGGVRFVDSLLKNPSGKILRKKLKALLE</sequence>
<dbReference type="AlphaFoldDB" id="A0A6H5IYV5"/>
<dbReference type="InterPro" id="IPR000873">
    <property type="entry name" value="AMP-dep_synth/lig_dom"/>
</dbReference>
<dbReference type="GO" id="GO:0005777">
    <property type="term" value="C:peroxisome"/>
    <property type="evidence" value="ECO:0007669"/>
    <property type="project" value="UniProtKB-SubCell"/>
</dbReference>
<dbReference type="Gene3D" id="3.40.50.980">
    <property type="match status" value="1"/>
</dbReference>
<evidence type="ECO:0000313" key="7">
    <source>
        <dbReference type="Proteomes" id="UP000479190"/>
    </source>
</evidence>
<dbReference type="EMBL" id="CADCXV010001005">
    <property type="protein sequence ID" value="CAB0040169.1"/>
    <property type="molecule type" value="Genomic_DNA"/>
</dbReference>
<dbReference type="GO" id="GO:0046949">
    <property type="term" value="P:fatty-acyl-CoA biosynthetic process"/>
    <property type="evidence" value="ECO:0007669"/>
    <property type="project" value="TreeGrafter"/>
</dbReference>
<dbReference type="InterPro" id="IPR045851">
    <property type="entry name" value="AMP-bd_C_sf"/>
</dbReference>
<dbReference type="Pfam" id="PF13193">
    <property type="entry name" value="AMP-binding_C"/>
    <property type="match status" value="1"/>
</dbReference>
<dbReference type="GO" id="GO:0004467">
    <property type="term" value="F:long-chain fatty acid-CoA ligase activity"/>
    <property type="evidence" value="ECO:0007669"/>
    <property type="project" value="TreeGrafter"/>
</dbReference>
<dbReference type="InterPro" id="IPR042099">
    <property type="entry name" value="ANL_N_sf"/>
</dbReference>
<dbReference type="PANTHER" id="PTHR24096">
    <property type="entry name" value="LONG-CHAIN-FATTY-ACID--COA LIGASE"/>
    <property type="match status" value="1"/>
</dbReference>
<dbReference type="Gene3D" id="2.30.38.10">
    <property type="entry name" value="Luciferase, Domain 3"/>
    <property type="match status" value="1"/>
</dbReference>
<dbReference type="OrthoDB" id="10253869at2759"/>
<keyword evidence="7" id="KW-1185">Reference proteome</keyword>
<gene>
    <name evidence="6" type="ORF">TBRA_LOCUS11899</name>
</gene>
<dbReference type="Gene3D" id="3.30.300.30">
    <property type="match status" value="1"/>
</dbReference>
<evidence type="ECO:0000256" key="3">
    <source>
        <dbReference type="ARBA" id="ARBA00023140"/>
    </source>
</evidence>
<accession>A0A6H5IYV5</accession>
<feature type="domain" description="AMP-binding enzyme C-terminal" evidence="5">
    <location>
        <begin position="374"/>
        <end position="450"/>
    </location>
</feature>
<dbReference type="InterPro" id="IPR025110">
    <property type="entry name" value="AMP-bd_C"/>
</dbReference>
<comment type="subcellular location">
    <subcellularLocation>
        <location evidence="1">Peroxisome</location>
    </subcellularLocation>
</comment>
<protein>
    <submittedName>
        <fullName evidence="6">Uncharacterized protein</fullName>
    </submittedName>
</protein>
<feature type="domain" description="AMP-dependent synthetase/ligase" evidence="4">
    <location>
        <begin position="75"/>
        <end position="148"/>
    </location>
</feature>
<dbReference type="Proteomes" id="UP000479190">
    <property type="component" value="Unassembled WGS sequence"/>
</dbReference>
<dbReference type="PANTHER" id="PTHR24096:SF422">
    <property type="entry name" value="BCDNA.GH02901"/>
    <property type="match status" value="1"/>
</dbReference>
<evidence type="ECO:0000259" key="5">
    <source>
        <dbReference type="Pfam" id="PF13193"/>
    </source>
</evidence>
<dbReference type="FunFam" id="3.30.300.30:FF:000007">
    <property type="entry name" value="4-coumarate--CoA ligase 2"/>
    <property type="match status" value="1"/>
</dbReference>
<keyword evidence="3" id="KW-0576">Peroxisome</keyword>
<feature type="domain" description="AMP-dependent synthetase/ligase" evidence="4">
    <location>
        <begin position="154"/>
        <end position="324"/>
    </location>
</feature>
<proteinExistence type="inferred from homology"/>
<evidence type="ECO:0000313" key="6">
    <source>
        <dbReference type="EMBL" id="CAB0040169.1"/>
    </source>
</evidence>
<evidence type="ECO:0000259" key="4">
    <source>
        <dbReference type="Pfam" id="PF00501"/>
    </source>
</evidence>
<evidence type="ECO:0000256" key="2">
    <source>
        <dbReference type="ARBA" id="ARBA00006432"/>
    </source>
</evidence>
<reference evidence="6 7" key="1">
    <citation type="submission" date="2020-02" db="EMBL/GenBank/DDBJ databases">
        <authorList>
            <person name="Ferguson B K."/>
        </authorList>
    </citation>
    <scope>NUCLEOTIDE SEQUENCE [LARGE SCALE GENOMIC DNA]</scope>
</reference>
<name>A0A6H5IYV5_9HYME</name>
<dbReference type="Pfam" id="PF00501">
    <property type="entry name" value="AMP-binding"/>
    <property type="match status" value="2"/>
</dbReference>
<evidence type="ECO:0000256" key="1">
    <source>
        <dbReference type="ARBA" id="ARBA00004275"/>
    </source>
</evidence>
<dbReference type="Gene3D" id="3.40.50.12780">
    <property type="entry name" value="N-terminal domain of ligase-like"/>
    <property type="match status" value="1"/>
</dbReference>
<dbReference type="SUPFAM" id="SSF56801">
    <property type="entry name" value="Acetyl-CoA synthetase-like"/>
    <property type="match status" value="1"/>
</dbReference>
<organism evidence="6 7">
    <name type="scientific">Trichogramma brassicae</name>
    <dbReference type="NCBI Taxonomy" id="86971"/>
    <lineage>
        <taxon>Eukaryota</taxon>
        <taxon>Metazoa</taxon>
        <taxon>Ecdysozoa</taxon>
        <taxon>Arthropoda</taxon>
        <taxon>Hexapoda</taxon>
        <taxon>Insecta</taxon>
        <taxon>Pterygota</taxon>
        <taxon>Neoptera</taxon>
        <taxon>Endopterygota</taxon>
        <taxon>Hymenoptera</taxon>
        <taxon>Apocrita</taxon>
        <taxon>Proctotrupomorpha</taxon>
        <taxon>Chalcidoidea</taxon>
        <taxon>Trichogrammatidae</taxon>
        <taxon>Trichogramma</taxon>
    </lineage>
</organism>
<comment type="similarity">
    <text evidence="2">Belongs to the ATP-dependent AMP-binding enzyme family.</text>
</comment>